<dbReference type="SUPFAM" id="SSF75304">
    <property type="entry name" value="Amidase signature (AS) enzymes"/>
    <property type="match status" value="1"/>
</dbReference>
<feature type="domain" description="Amidase" evidence="1">
    <location>
        <begin position="25"/>
        <end position="432"/>
    </location>
</feature>
<dbReference type="Proteomes" id="UP000597138">
    <property type="component" value="Unassembled WGS sequence"/>
</dbReference>
<dbReference type="AlphaFoldDB" id="A0A069P116"/>
<sequence>MPTLRELQQRMREREISAGSLLDDSLHSIQRDAQEDGAIYVSVDQPAARQAADTCDALRIRDYVPSALAGLPVSVKDLFDVKGQVTSAGSRVLRDAPSASRDSVAISRLRDAGAVFVGRTNMSEFAYSGLGVNPHYGTPHNPHDRTRVVGGSSSGAAVSVARGHAAWGLGTDTGGSLRIPAAFCGLTAFKPTARRVPLDGVIPLAAAFDSVGAIAASVDCCVIADGILSAQQLNSAPRALGKLRLGVDYRHVVDESDDDVRRAFDRAIGLLREAGVTIVPFDFPELDEALAHAPQPGITAAQAWSWHRRHVEESAHLYDPRVLTRLEKGRSILAADYIDLIGVRERFVAAARRRLSAFDAWLMPTVACVPPLMAPLESDDEAFFAANAAVLRNPSIVNLMDGCALTTPCHSKGELPVGLSIVGSSLADAKVLSIGRSVEALLRENGGVPQGFLIGSSKNL</sequence>
<organism evidence="3 4">
    <name type="scientific">Caballeronia grimmiae</name>
    <dbReference type="NCBI Taxonomy" id="1071679"/>
    <lineage>
        <taxon>Bacteria</taxon>
        <taxon>Pseudomonadati</taxon>
        <taxon>Pseudomonadota</taxon>
        <taxon>Betaproteobacteria</taxon>
        <taxon>Burkholderiales</taxon>
        <taxon>Burkholderiaceae</taxon>
        <taxon>Caballeronia</taxon>
    </lineage>
</organism>
<dbReference type="PANTHER" id="PTHR11895">
    <property type="entry name" value="TRANSAMIDASE"/>
    <property type="match status" value="1"/>
</dbReference>
<evidence type="ECO:0000313" key="3">
    <source>
        <dbReference type="EMBL" id="KDR31036.1"/>
    </source>
</evidence>
<dbReference type="InterPro" id="IPR036928">
    <property type="entry name" value="AS_sf"/>
</dbReference>
<dbReference type="NCBIfam" id="NF005460">
    <property type="entry name" value="PRK07056.1"/>
    <property type="match status" value="1"/>
</dbReference>
<dbReference type="InterPro" id="IPR023631">
    <property type="entry name" value="Amidase_dom"/>
</dbReference>
<dbReference type="EMBL" id="JFHE01000024">
    <property type="protein sequence ID" value="KDR31036.1"/>
    <property type="molecule type" value="Genomic_DNA"/>
</dbReference>
<name>A0A069P116_9BURK</name>
<dbReference type="Pfam" id="PF01425">
    <property type="entry name" value="Amidase"/>
    <property type="match status" value="1"/>
</dbReference>
<keyword evidence="3" id="KW-0378">Hydrolase</keyword>
<dbReference type="STRING" id="1071679.BG57_13580"/>
<evidence type="ECO:0000313" key="5">
    <source>
        <dbReference type="Proteomes" id="UP000597138"/>
    </source>
</evidence>
<dbReference type="OrthoDB" id="112488at2"/>
<comment type="caution">
    <text evidence="3">The sequence shown here is derived from an EMBL/GenBank/DDBJ whole genome shotgun (WGS) entry which is preliminary data.</text>
</comment>
<keyword evidence="5" id="KW-1185">Reference proteome</keyword>
<reference evidence="5" key="3">
    <citation type="journal article" date="2019" name="Int. J. Syst. Evol. Microbiol.">
        <title>The Global Catalogue of Microorganisms (GCM) 10K type strain sequencing project: providing services to taxonomists for standard genome sequencing and annotation.</title>
        <authorList>
            <consortium name="The Broad Institute Genomics Platform"/>
            <consortium name="The Broad Institute Genome Sequencing Center for Infectious Disease"/>
            <person name="Wu L."/>
            <person name="Ma J."/>
        </authorList>
    </citation>
    <scope>NUCLEOTIDE SEQUENCE [LARGE SCALE GENOMIC DNA]</scope>
    <source>
        <strain evidence="5">CGMCC 1.11013</strain>
    </source>
</reference>
<dbReference type="GO" id="GO:0004040">
    <property type="term" value="F:amidase activity"/>
    <property type="evidence" value="ECO:0007669"/>
    <property type="project" value="UniProtKB-EC"/>
</dbReference>
<evidence type="ECO:0000259" key="1">
    <source>
        <dbReference type="Pfam" id="PF01425"/>
    </source>
</evidence>
<dbReference type="Gene3D" id="3.90.1300.10">
    <property type="entry name" value="Amidase signature (AS) domain"/>
    <property type="match status" value="1"/>
</dbReference>
<evidence type="ECO:0000313" key="2">
    <source>
        <dbReference type="EMBL" id="GGD94331.1"/>
    </source>
</evidence>
<dbReference type="eggNOG" id="COG0154">
    <property type="taxonomic scope" value="Bacteria"/>
</dbReference>
<dbReference type="EC" id="3.5.1.4" evidence="3"/>
<protein>
    <submittedName>
        <fullName evidence="3">Amidase</fullName>
        <ecNumber evidence="3">3.5.1.4</ecNumber>
    </submittedName>
</protein>
<dbReference type="EMBL" id="BMEG01000014">
    <property type="protein sequence ID" value="GGD94331.1"/>
    <property type="molecule type" value="Genomic_DNA"/>
</dbReference>
<reference evidence="2" key="4">
    <citation type="submission" date="2024-05" db="EMBL/GenBank/DDBJ databases">
        <authorList>
            <person name="Sun Q."/>
            <person name="Zhou Y."/>
        </authorList>
    </citation>
    <scope>NUCLEOTIDE SEQUENCE</scope>
    <source>
        <strain evidence="2">CGMCC 1.11013</strain>
    </source>
</reference>
<dbReference type="RefSeq" id="WP_052005921.1">
    <property type="nucleotide sequence ID" value="NZ_BMEG01000014.1"/>
</dbReference>
<gene>
    <name evidence="3" type="ORF">BG57_13580</name>
    <name evidence="2" type="ORF">GCM10010985_56260</name>
</gene>
<dbReference type="Proteomes" id="UP000027439">
    <property type="component" value="Unassembled WGS sequence"/>
</dbReference>
<reference evidence="3 4" key="2">
    <citation type="submission" date="2014-03" db="EMBL/GenBank/DDBJ databases">
        <title>Draft Genome Sequences of Four Burkholderia Strains.</title>
        <authorList>
            <person name="Liu X.Y."/>
            <person name="Li C.X."/>
            <person name="Xu J.H."/>
        </authorList>
    </citation>
    <scope>NUCLEOTIDE SEQUENCE [LARGE SCALE GENOMIC DNA]</scope>
    <source>
        <strain evidence="3 4">R27</strain>
    </source>
</reference>
<dbReference type="InterPro" id="IPR000120">
    <property type="entry name" value="Amidase"/>
</dbReference>
<evidence type="ECO:0000313" key="4">
    <source>
        <dbReference type="Proteomes" id="UP000027439"/>
    </source>
</evidence>
<dbReference type="InterPro" id="IPR020556">
    <property type="entry name" value="Amidase_CS"/>
</dbReference>
<reference evidence="2" key="1">
    <citation type="journal article" date="2014" name="Int. J. Syst. Evol. Microbiol.">
        <title>Complete genome of a new Firmicutes species belonging to the dominant human colonic microbiota ('Ruminococcus bicirculans') reveals two chromosomes and a selective capacity to utilize plant glucans.</title>
        <authorList>
            <consortium name="NISC Comparative Sequencing Program"/>
            <person name="Wegmann U."/>
            <person name="Louis P."/>
            <person name="Goesmann A."/>
            <person name="Henrissat B."/>
            <person name="Duncan S.H."/>
            <person name="Flint H.J."/>
        </authorList>
    </citation>
    <scope>NUCLEOTIDE SEQUENCE</scope>
    <source>
        <strain evidence="2">CGMCC 1.11013</strain>
    </source>
</reference>
<proteinExistence type="predicted"/>
<dbReference type="PROSITE" id="PS00571">
    <property type="entry name" value="AMIDASES"/>
    <property type="match status" value="1"/>
</dbReference>
<accession>A0A069P116</accession>
<dbReference type="PANTHER" id="PTHR11895:SF176">
    <property type="entry name" value="AMIDASE AMID-RELATED"/>
    <property type="match status" value="1"/>
</dbReference>